<dbReference type="PANTHER" id="PTHR30055:SF234">
    <property type="entry name" value="HTH-TYPE TRANSCRIPTIONAL REGULATOR BETI"/>
    <property type="match status" value="1"/>
</dbReference>
<dbReference type="InterPro" id="IPR036271">
    <property type="entry name" value="Tet_transcr_reg_TetR-rel_C_sf"/>
</dbReference>
<reference evidence="6 7" key="1">
    <citation type="submission" date="2019-05" db="EMBL/GenBank/DDBJ databases">
        <authorList>
            <person name="Narsing Rao M.P."/>
            <person name="Li W.J."/>
        </authorList>
    </citation>
    <scope>NUCLEOTIDE SEQUENCE [LARGE SCALE GENOMIC DNA]</scope>
    <source>
        <strain evidence="6 7">SYSU_K30003</strain>
    </source>
</reference>
<dbReference type="InterPro" id="IPR050109">
    <property type="entry name" value="HTH-type_TetR-like_transc_reg"/>
</dbReference>
<dbReference type="PROSITE" id="PS50977">
    <property type="entry name" value="HTH_TETR_2"/>
    <property type="match status" value="1"/>
</dbReference>
<dbReference type="SUPFAM" id="SSF46689">
    <property type="entry name" value="Homeodomain-like"/>
    <property type="match status" value="1"/>
</dbReference>
<dbReference type="Gene3D" id="1.10.357.10">
    <property type="entry name" value="Tetracycline Repressor, domain 2"/>
    <property type="match status" value="1"/>
</dbReference>
<keyword evidence="1" id="KW-0805">Transcription regulation</keyword>
<feature type="domain" description="HTH tetR-type" evidence="5">
    <location>
        <begin position="1"/>
        <end position="51"/>
    </location>
</feature>
<evidence type="ECO:0000313" key="6">
    <source>
        <dbReference type="EMBL" id="TLS52338.1"/>
    </source>
</evidence>
<feature type="DNA-binding region" description="H-T-H motif" evidence="4">
    <location>
        <begin position="14"/>
        <end position="33"/>
    </location>
</feature>
<dbReference type="AlphaFoldDB" id="A0A5R9GG30"/>
<dbReference type="PANTHER" id="PTHR30055">
    <property type="entry name" value="HTH-TYPE TRANSCRIPTIONAL REGULATOR RUTR"/>
    <property type="match status" value="1"/>
</dbReference>
<evidence type="ECO:0000256" key="3">
    <source>
        <dbReference type="ARBA" id="ARBA00023163"/>
    </source>
</evidence>
<dbReference type="SUPFAM" id="SSF48498">
    <property type="entry name" value="Tetracyclin repressor-like, C-terminal domain"/>
    <property type="match status" value="1"/>
</dbReference>
<evidence type="ECO:0000259" key="5">
    <source>
        <dbReference type="PROSITE" id="PS50977"/>
    </source>
</evidence>
<keyword evidence="2 4" id="KW-0238">DNA-binding</keyword>
<dbReference type="RefSeq" id="WP_138193994.1">
    <property type="nucleotide sequence ID" value="NZ_VCIW01000005.1"/>
</dbReference>
<dbReference type="Pfam" id="PF00440">
    <property type="entry name" value="TetR_N"/>
    <property type="match status" value="1"/>
</dbReference>
<dbReference type="GO" id="GO:0000976">
    <property type="term" value="F:transcription cis-regulatory region binding"/>
    <property type="evidence" value="ECO:0007669"/>
    <property type="project" value="TreeGrafter"/>
</dbReference>
<evidence type="ECO:0000313" key="7">
    <source>
        <dbReference type="Proteomes" id="UP000309676"/>
    </source>
</evidence>
<gene>
    <name evidence="6" type="ORF">FE782_10205</name>
</gene>
<evidence type="ECO:0000256" key="2">
    <source>
        <dbReference type="ARBA" id="ARBA00023125"/>
    </source>
</evidence>
<comment type="caution">
    <text evidence="6">The sequence shown here is derived from an EMBL/GenBank/DDBJ whole genome shotgun (WGS) entry which is preliminary data.</text>
</comment>
<dbReference type="Proteomes" id="UP000309676">
    <property type="component" value="Unassembled WGS sequence"/>
</dbReference>
<evidence type="ECO:0000256" key="1">
    <source>
        <dbReference type="ARBA" id="ARBA00023015"/>
    </source>
</evidence>
<organism evidence="6 7">
    <name type="scientific">Paenibacillus antri</name>
    <dbReference type="NCBI Taxonomy" id="2582848"/>
    <lineage>
        <taxon>Bacteria</taxon>
        <taxon>Bacillati</taxon>
        <taxon>Bacillota</taxon>
        <taxon>Bacilli</taxon>
        <taxon>Bacillales</taxon>
        <taxon>Paenibacillaceae</taxon>
        <taxon>Paenibacillus</taxon>
    </lineage>
</organism>
<keyword evidence="7" id="KW-1185">Reference proteome</keyword>
<evidence type="ECO:0000256" key="4">
    <source>
        <dbReference type="PROSITE-ProRule" id="PRU00335"/>
    </source>
</evidence>
<name>A0A5R9GG30_9BACL</name>
<sequence>MEENYGIVDRLKISLQQIAEACQVTKATVYYYFENKAALYTDALTQSLRFANAKVQQLLRQGMPVVDKLREIAVAHLSNVPADPETFISKAEHHLNPKQIEKIRDAENAIHMTMNDFFATLQADGQLSEADTYLLAHFYTGALMMGHRSSVRNLFPAVEALADRIVDLFWRGAGAP</sequence>
<dbReference type="InterPro" id="IPR009057">
    <property type="entry name" value="Homeodomain-like_sf"/>
</dbReference>
<keyword evidence="3" id="KW-0804">Transcription</keyword>
<proteinExistence type="predicted"/>
<accession>A0A5R9GG30</accession>
<dbReference type="OrthoDB" id="2732116at2"/>
<protein>
    <submittedName>
        <fullName evidence="6">TetR/AcrR family transcriptional regulator</fullName>
    </submittedName>
</protein>
<dbReference type="InterPro" id="IPR001647">
    <property type="entry name" value="HTH_TetR"/>
</dbReference>
<dbReference type="EMBL" id="VCIW01000005">
    <property type="protein sequence ID" value="TLS52338.1"/>
    <property type="molecule type" value="Genomic_DNA"/>
</dbReference>
<dbReference type="Gene3D" id="1.10.10.60">
    <property type="entry name" value="Homeodomain-like"/>
    <property type="match status" value="1"/>
</dbReference>
<dbReference type="GO" id="GO:0003700">
    <property type="term" value="F:DNA-binding transcription factor activity"/>
    <property type="evidence" value="ECO:0007669"/>
    <property type="project" value="TreeGrafter"/>
</dbReference>